<gene>
    <name evidence="7" type="ORF">SAMN05444410_101542</name>
</gene>
<keyword evidence="3 4" id="KW-0408">Iron</keyword>
<dbReference type="GO" id="GO:0046872">
    <property type="term" value="F:metal ion binding"/>
    <property type="evidence" value="ECO:0007669"/>
    <property type="project" value="UniProtKB-KW"/>
</dbReference>
<keyword evidence="1 4" id="KW-0349">Heme</keyword>
<dbReference type="RefSeq" id="WP_092721697.1">
    <property type="nucleotide sequence ID" value="NZ_FNNO01000001.1"/>
</dbReference>
<dbReference type="PANTHER" id="PTHR35008:SF8">
    <property type="entry name" value="ALCOHOL DEHYDROGENASE CYTOCHROME C SUBUNIT"/>
    <property type="match status" value="1"/>
</dbReference>
<dbReference type="InterPro" id="IPR009056">
    <property type="entry name" value="Cyt_c-like_dom"/>
</dbReference>
<dbReference type="Proteomes" id="UP000198711">
    <property type="component" value="Unassembled WGS sequence"/>
</dbReference>
<accession>A0A8X8LDQ2</accession>
<feature type="chain" id="PRO_5036503374" evidence="5">
    <location>
        <begin position="21"/>
        <end position="145"/>
    </location>
</feature>
<evidence type="ECO:0000313" key="7">
    <source>
        <dbReference type="EMBL" id="SDW21873.1"/>
    </source>
</evidence>
<evidence type="ECO:0000313" key="8">
    <source>
        <dbReference type="Proteomes" id="UP000198711"/>
    </source>
</evidence>
<dbReference type="Pfam" id="PF00034">
    <property type="entry name" value="Cytochrom_C"/>
    <property type="match status" value="1"/>
</dbReference>
<keyword evidence="5" id="KW-0732">Signal</keyword>
<name>A0A8X8LDQ2_9BACT</name>
<feature type="domain" description="Cytochrome c" evidence="6">
    <location>
        <begin position="27"/>
        <end position="116"/>
    </location>
</feature>
<reference evidence="7 8" key="1">
    <citation type="submission" date="2016-10" db="EMBL/GenBank/DDBJ databases">
        <authorList>
            <person name="Varghese N."/>
            <person name="Submissions S."/>
        </authorList>
    </citation>
    <scope>NUCLEOTIDE SEQUENCE [LARGE SCALE GENOMIC DNA]</scope>
    <source>
        <strain evidence="7 8">DSM 25353</strain>
    </source>
</reference>
<dbReference type="GO" id="GO:0020037">
    <property type="term" value="F:heme binding"/>
    <property type="evidence" value="ECO:0007669"/>
    <property type="project" value="InterPro"/>
</dbReference>
<evidence type="ECO:0000256" key="3">
    <source>
        <dbReference type="ARBA" id="ARBA00023004"/>
    </source>
</evidence>
<evidence type="ECO:0000256" key="2">
    <source>
        <dbReference type="ARBA" id="ARBA00022723"/>
    </source>
</evidence>
<evidence type="ECO:0000256" key="4">
    <source>
        <dbReference type="PROSITE-ProRule" id="PRU00433"/>
    </source>
</evidence>
<feature type="signal peptide" evidence="5">
    <location>
        <begin position="1"/>
        <end position="20"/>
    </location>
</feature>
<organism evidence="7 8">
    <name type="scientific">Hydrobacter penzbergensis</name>
    <dbReference type="NCBI Taxonomy" id="1235997"/>
    <lineage>
        <taxon>Bacteria</taxon>
        <taxon>Pseudomonadati</taxon>
        <taxon>Bacteroidota</taxon>
        <taxon>Chitinophagia</taxon>
        <taxon>Chitinophagales</taxon>
        <taxon>Chitinophagaceae</taxon>
        <taxon>Hydrobacter</taxon>
    </lineage>
</organism>
<dbReference type="EMBL" id="FNNO01000001">
    <property type="protein sequence ID" value="SDW21873.1"/>
    <property type="molecule type" value="Genomic_DNA"/>
</dbReference>
<keyword evidence="8" id="KW-1185">Reference proteome</keyword>
<evidence type="ECO:0000259" key="6">
    <source>
        <dbReference type="PROSITE" id="PS51007"/>
    </source>
</evidence>
<dbReference type="PANTHER" id="PTHR35008">
    <property type="entry name" value="BLL4482 PROTEIN-RELATED"/>
    <property type="match status" value="1"/>
</dbReference>
<dbReference type="Gene3D" id="1.10.760.10">
    <property type="entry name" value="Cytochrome c-like domain"/>
    <property type="match status" value="1"/>
</dbReference>
<keyword evidence="2 4" id="KW-0479">Metal-binding</keyword>
<dbReference type="SUPFAM" id="SSF46626">
    <property type="entry name" value="Cytochrome c"/>
    <property type="match status" value="1"/>
</dbReference>
<proteinExistence type="predicted"/>
<dbReference type="PROSITE" id="PS51007">
    <property type="entry name" value="CYTC"/>
    <property type="match status" value="1"/>
</dbReference>
<dbReference type="InterPro" id="IPR051459">
    <property type="entry name" value="Cytochrome_c-type_DH"/>
</dbReference>
<evidence type="ECO:0000256" key="1">
    <source>
        <dbReference type="ARBA" id="ARBA00022617"/>
    </source>
</evidence>
<dbReference type="InterPro" id="IPR036909">
    <property type="entry name" value="Cyt_c-like_dom_sf"/>
</dbReference>
<dbReference type="GO" id="GO:0009055">
    <property type="term" value="F:electron transfer activity"/>
    <property type="evidence" value="ECO:0007669"/>
    <property type="project" value="InterPro"/>
</dbReference>
<dbReference type="AlphaFoldDB" id="A0A8X8LDQ2"/>
<sequence length="145" mass="15863">MKKKLITAMALFSFGIMLWAQTNNLSVSVARGEAVYKKECLSCHQVDGGGVPHMNPPLAQSSNVLKDKQKIITVVLKGMSDRIPLDDEYYSNVMASHSYLTDQQIADVLTYVRNSFGNKATAVTAAEVKAIRGPVKKTTSQVKKS</sequence>
<evidence type="ECO:0000256" key="5">
    <source>
        <dbReference type="SAM" id="SignalP"/>
    </source>
</evidence>
<protein>
    <submittedName>
        <fullName evidence="7">Cytochrome c, mono-and diheme variants</fullName>
    </submittedName>
</protein>
<comment type="caution">
    <text evidence="7">The sequence shown here is derived from an EMBL/GenBank/DDBJ whole genome shotgun (WGS) entry which is preliminary data.</text>
</comment>